<dbReference type="Proteomes" id="UP000198539">
    <property type="component" value="Unassembled WGS sequence"/>
</dbReference>
<name>A0A1H2U7R0_9RHOB</name>
<dbReference type="EMBL" id="FNOM01000002">
    <property type="protein sequence ID" value="SDW52205.1"/>
    <property type="molecule type" value="Genomic_DNA"/>
</dbReference>
<organism evidence="1 2">
    <name type="scientific">Roseicitreum antarcticum</name>
    <dbReference type="NCBI Taxonomy" id="564137"/>
    <lineage>
        <taxon>Bacteria</taxon>
        <taxon>Pseudomonadati</taxon>
        <taxon>Pseudomonadota</taxon>
        <taxon>Alphaproteobacteria</taxon>
        <taxon>Rhodobacterales</taxon>
        <taxon>Paracoccaceae</taxon>
        <taxon>Roseicitreum</taxon>
    </lineage>
</organism>
<dbReference type="OrthoDB" id="7864540at2"/>
<accession>A0A1H2U7R0</accession>
<proteinExistence type="predicted"/>
<evidence type="ECO:0000313" key="1">
    <source>
        <dbReference type="EMBL" id="SDW52205.1"/>
    </source>
</evidence>
<keyword evidence="2" id="KW-1185">Reference proteome</keyword>
<gene>
    <name evidence="1" type="ORF">SAMN04488238_102305</name>
</gene>
<dbReference type="AlphaFoldDB" id="A0A1H2U7R0"/>
<protein>
    <submittedName>
        <fullName evidence="1">Uncharacterized protein</fullName>
    </submittedName>
</protein>
<sequence>MATYWRGLGRNYTETTARWVLQEAAMRGLTLHDYVCGMCQLTDLGVTSENAVLTLKPLIPDAHLHYNEHGGSKEKFATWEAWFSKRLRNRITYFFHKHRPEGGVRRCWGEWPLPVPDRLRIAPVLLSAAE</sequence>
<reference evidence="1 2" key="1">
    <citation type="submission" date="2016-10" db="EMBL/GenBank/DDBJ databases">
        <authorList>
            <person name="de Groot N.N."/>
        </authorList>
    </citation>
    <scope>NUCLEOTIDE SEQUENCE [LARGE SCALE GENOMIC DNA]</scope>
    <source>
        <strain evidence="1 2">CGMCC 1.8894</strain>
    </source>
</reference>
<evidence type="ECO:0000313" key="2">
    <source>
        <dbReference type="Proteomes" id="UP000198539"/>
    </source>
</evidence>
<dbReference type="RefSeq" id="WP_092885921.1">
    <property type="nucleotide sequence ID" value="NZ_CP061498.1"/>
</dbReference>